<dbReference type="PANTHER" id="PTHR42928">
    <property type="entry name" value="TRICARBOXYLATE-BINDING PROTEIN"/>
    <property type="match status" value="1"/>
</dbReference>
<evidence type="ECO:0000256" key="2">
    <source>
        <dbReference type="SAM" id="SignalP"/>
    </source>
</evidence>
<dbReference type="RefSeq" id="WP_133492788.1">
    <property type="nucleotide sequence ID" value="NZ_AQPF01000028.1"/>
</dbReference>
<keyword evidence="2" id="KW-0732">Signal</keyword>
<dbReference type="InterPro" id="IPR042100">
    <property type="entry name" value="Bug_dom1"/>
</dbReference>
<feature type="signal peptide" evidence="2">
    <location>
        <begin position="1"/>
        <end position="30"/>
    </location>
</feature>
<dbReference type="Gene3D" id="3.40.190.10">
    <property type="entry name" value="Periplasmic binding protein-like II"/>
    <property type="match status" value="1"/>
</dbReference>
<gene>
    <name evidence="3" type="ORF">A6D6_02949</name>
</gene>
<comment type="similarity">
    <text evidence="1">Belongs to the UPF0065 (bug) family.</text>
</comment>
<dbReference type="CDD" id="cd07012">
    <property type="entry name" value="PBP2_Bug_TTT"/>
    <property type="match status" value="1"/>
</dbReference>
<evidence type="ECO:0000313" key="3">
    <source>
        <dbReference type="EMBL" id="KAF0804583.1"/>
    </source>
</evidence>
<name>A0ABQ6Y6K2_9GAMM</name>
<organism evidence="3 4">
    <name type="scientific">Alcanivorax xiamenensis</name>
    <dbReference type="NCBI Taxonomy" id="1177156"/>
    <lineage>
        <taxon>Bacteria</taxon>
        <taxon>Pseudomonadati</taxon>
        <taxon>Pseudomonadota</taxon>
        <taxon>Gammaproteobacteria</taxon>
        <taxon>Oceanospirillales</taxon>
        <taxon>Alcanivoracaceae</taxon>
        <taxon>Alcanivorax</taxon>
    </lineage>
</organism>
<dbReference type="InterPro" id="IPR005064">
    <property type="entry name" value="BUG"/>
</dbReference>
<comment type="caution">
    <text evidence="3">The sequence shown here is derived from an EMBL/GenBank/DDBJ whole genome shotgun (WGS) entry which is preliminary data.</text>
</comment>
<evidence type="ECO:0000313" key="4">
    <source>
        <dbReference type="Proteomes" id="UP000771797"/>
    </source>
</evidence>
<dbReference type="PIRSF" id="PIRSF017082">
    <property type="entry name" value="YflP"/>
    <property type="match status" value="1"/>
</dbReference>
<dbReference type="PANTHER" id="PTHR42928:SF3">
    <property type="entry name" value="UPF0065 PROTEIN YFLP"/>
    <property type="match status" value="1"/>
</dbReference>
<sequence length="325" mass="35129">MTLPAHAGCRRLCRALLVLLLMLGTGTVRADLHFLVPGGPGGGWDTTARAAGEALIKSGLENNASFQNMSGGGGGRAIAYMIKMGTKQGDMVMINSTPIVLRALSGQIPNSFRDLKPVANLIADYGAFVVTANSPYQSWEEVMAAYRRDPRLVKVAGGSARGSMDHLVAAQAFQASGGDGRKLPYIPYDGGGQAKAGLLSGEVQLLSTGFSEALELMRSSDARILAITAPEVIADYPEIPTLKSLGYPMSFVNWRGLFAAPDTPDAKVAEYSEAFRKLLGTPEWEVVRKRNGWLNNYETPEQFLESLKQQEEQMARVMRDLGFIR</sequence>
<reference evidence="3 4" key="1">
    <citation type="submission" date="2012-09" db="EMBL/GenBank/DDBJ databases">
        <title>Genome Sequence of alkane-degrading Bacterium Alcanivorax sp. 6-D-6.</title>
        <authorList>
            <person name="Lai Q."/>
            <person name="Shao Z."/>
        </authorList>
    </citation>
    <scope>NUCLEOTIDE SEQUENCE [LARGE SCALE GENOMIC DNA]</scope>
    <source>
        <strain evidence="3 4">6-D-6</strain>
    </source>
</reference>
<evidence type="ECO:0000256" key="1">
    <source>
        <dbReference type="ARBA" id="ARBA00006987"/>
    </source>
</evidence>
<dbReference type="SUPFAM" id="SSF53850">
    <property type="entry name" value="Periplasmic binding protein-like II"/>
    <property type="match status" value="1"/>
</dbReference>
<proteinExistence type="inferred from homology"/>
<keyword evidence="4" id="KW-1185">Reference proteome</keyword>
<dbReference type="EMBL" id="AQPF01000028">
    <property type="protein sequence ID" value="KAF0804583.1"/>
    <property type="molecule type" value="Genomic_DNA"/>
</dbReference>
<accession>A0ABQ6Y6K2</accession>
<dbReference type="Gene3D" id="3.40.190.150">
    <property type="entry name" value="Bordetella uptake gene, domain 1"/>
    <property type="match status" value="1"/>
</dbReference>
<feature type="chain" id="PRO_5045638615" evidence="2">
    <location>
        <begin position="31"/>
        <end position="325"/>
    </location>
</feature>
<dbReference type="Proteomes" id="UP000771797">
    <property type="component" value="Unassembled WGS sequence"/>
</dbReference>
<dbReference type="Pfam" id="PF03401">
    <property type="entry name" value="TctC"/>
    <property type="match status" value="1"/>
</dbReference>
<protein>
    <submittedName>
        <fullName evidence="3">Tricarboxylic transport TctC</fullName>
    </submittedName>
</protein>